<keyword evidence="2" id="KW-1185">Reference proteome</keyword>
<proteinExistence type="predicted"/>
<sequence>MADAIITNEIDRHAVTVSIKAKHRNLEIARFLQVVRSVVWKVRKELLNENNGDAMVTTRKRKEHCERSADSFRISEFVRREQKMT</sequence>
<gene>
    <name evidence="1" type="ORF">WMSIL1_LOCUS7387</name>
</gene>
<dbReference type="Proteomes" id="UP000321570">
    <property type="component" value="Unassembled WGS sequence"/>
</dbReference>
<reference evidence="1 2" key="1">
    <citation type="submission" date="2019-07" db="EMBL/GenBank/DDBJ databases">
        <authorList>
            <person name="Jastrzebski P J."/>
            <person name="Paukszto L."/>
            <person name="Jastrzebski P J."/>
        </authorList>
    </citation>
    <scope>NUCLEOTIDE SEQUENCE [LARGE SCALE GENOMIC DNA]</scope>
    <source>
        <strain evidence="1 2">WMS-il1</strain>
    </source>
</reference>
<evidence type="ECO:0000313" key="1">
    <source>
        <dbReference type="EMBL" id="VUZ47975.1"/>
    </source>
</evidence>
<protein>
    <submittedName>
        <fullName evidence="1">Uncharacterized protein</fullName>
    </submittedName>
</protein>
<name>A0A564YL29_HYMDI</name>
<evidence type="ECO:0000313" key="2">
    <source>
        <dbReference type="Proteomes" id="UP000321570"/>
    </source>
</evidence>
<dbReference type="AlphaFoldDB" id="A0A564YL29"/>
<organism evidence="1 2">
    <name type="scientific">Hymenolepis diminuta</name>
    <name type="common">Rat tapeworm</name>
    <dbReference type="NCBI Taxonomy" id="6216"/>
    <lineage>
        <taxon>Eukaryota</taxon>
        <taxon>Metazoa</taxon>
        <taxon>Spiralia</taxon>
        <taxon>Lophotrochozoa</taxon>
        <taxon>Platyhelminthes</taxon>
        <taxon>Cestoda</taxon>
        <taxon>Eucestoda</taxon>
        <taxon>Cyclophyllidea</taxon>
        <taxon>Hymenolepididae</taxon>
        <taxon>Hymenolepis</taxon>
    </lineage>
</organism>
<dbReference type="EMBL" id="CABIJS010000256">
    <property type="protein sequence ID" value="VUZ47975.1"/>
    <property type="molecule type" value="Genomic_DNA"/>
</dbReference>
<accession>A0A564YL29</accession>